<comment type="caution">
    <text evidence="7">The sequence shown here is derived from an EMBL/GenBank/DDBJ whole genome shotgun (WGS) entry which is preliminary data.</text>
</comment>
<feature type="chain" id="PRO_5045106192" evidence="5">
    <location>
        <begin position="26"/>
        <end position="1050"/>
    </location>
</feature>
<keyword evidence="2 3" id="KW-0802">TPR repeat</keyword>
<keyword evidence="4" id="KW-1133">Transmembrane helix</keyword>
<dbReference type="Gene3D" id="1.25.40.10">
    <property type="entry name" value="Tetratricopeptide repeat domain"/>
    <property type="match status" value="2"/>
</dbReference>
<dbReference type="InterPro" id="IPR011990">
    <property type="entry name" value="TPR-like_helical_dom_sf"/>
</dbReference>
<dbReference type="Pfam" id="PF13181">
    <property type="entry name" value="TPR_8"/>
    <property type="match status" value="1"/>
</dbReference>
<sequence length="1050" mass="119369">MDFYLKRLLLSVSTLAIFCSGYAQKDIVTDTLKAGQFYIIGDSLYDAGKFTAAAEHFKDASKIFHANKCWERFVDANGKLSSLYEKLGEYELAIEVANASLAVAREKLGEGFTGLASTYDLLANVYRVKGNYDLTLDYYHKSLNIRKRAYPEEHFQVANSYYYIGITYTRDGAYDSSEYYLKKALAIREKIYKEPDPHLAHSYNSLGGLYFYKGYYENSLGFFKKALSVEKSIRGEDHPNIGIYYDNIGTVYSFIGGRHQSLEYKKKALSIFKNTYGKKSHFVCSVLSKIGADYVELKEYDKAMQCYREGLVIAEKIMNGKNTYTASINNNIAMLYDEVGKGDSALIFYQRSISTKIMLYGQNNINVAESYGNIAENYSRKNDFSSAYYYYRKALNIYADVVGEKHPVVANIYNNLGNDYSRRGLIDSSFYAFKNAISANSLTSGLSKGTRSRTIDFLDPSIYLSSLYGIANVNKEKFYKYRQIDHLRASLINFQQCDTLIDEMHKVLLRVHDKLELTQKANEVYVGAMKVSLILYKETNDAHYAEMALYFSEKGKARILSQHLAGNSLKDIGLVPYQLLSQEDMVKMDRSFYESQLQDLRMSETFDTVKVVELENKVFELNRQQDSLITIFKNSYPKYYQLQYRTNTATSLDVKQSLPKHNTLVEYSIGNDSILISIIGKDTFAIVDIARPEKLESEVKALQNAIKNNRFNDYTQYAYSIYKQIFKPVEKYIKEDRVIIVPDGILWHLNFDLLLTSAPKFEDYRKLDYLIKKYTFSYAHSATTLSSSLANKFANNTLKECLAFSFTGDKTSKDAKYYSFSALRDADVDLPGSREEIRAIADIVNGDYYVGDFASKHEFKNKAKEYLILHLALHGEVDDNHPMNSKLFFTPSDSSKDGTLYAYELYNMSLNAEMAVLSACNTGAGQLIKGEGIMSLGRAFAYAGCKSLVVSQWEVPDVTTPGIMKNFYKNLKDGLGKDEALRKAKLDYLEAADNFTVAPYYWGSFVVIGENSPIELGASWTFWEIAGTLVVMAVIVLLVIFLAKRYGLRT</sequence>
<feature type="repeat" description="TPR" evidence="3">
    <location>
        <begin position="284"/>
        <end position="317"/>
    </location>
</feature>
<dbReference type="EMBL" id="SMLW01000478">
    <property type="protein sequence ID" value="MTI25046.1"/>
    <property type="molecule type" value="Genomic_DNA"/>
</dbReference>
<dbReference type="Pfam" id="PF12770">
    <property type="entry name" value="CHAT"/>
    <property type="match status" value="1"/>
</dbReference>
<dbReference type="InterPro" id="IPR024983">
    <property type="entry name" value="CHAT_dom"/>
</dbReference>
<organism evidence="7 8">
    <name type="scientific">Fulvivirga kasyanovii</name>
    <dbReference type="NCBI Taxonomy" id="396812"/>
    <lineage>
        <taxon>Bacteria</taxon>
        <taxon>Pseudomonadati</taxon>
        <taxon>Bacteroidota</taxon>
        <taxon>Cytophagia</taxon>
        <taxon>Cytophagales</taxon>
        <taxon>Fulvivirgaceae</taxon>
        <taxon>Fulvivirga</taxon>
    </lineage>
</organism>
<accession>A0ABW9RMW5</accession>
<feature type="repeat" description="TPR" evidence="3">
    <location>
        <begin position="368"/>
        <end position="401"/>
    </location>
</feature>
<evidence type="ECO:0000256" key="5">
    <source>
        <dbReference type="SAM" id="SignalP"/>
    </source>
</evidence>
<dbReference type="Proteomes" id="UP000798808">
    <property type="component" value="Unassembled WGS sequence"/>
</dbReference>
<name>A0ABW9RMW5_9BACT</name>
<proteinExistence type="predicted"/>
<keyword evidence="4" id="KW-0812">Transmembrane</keyword>
<evidence type="ECO:0000313" key="8">
    <source>
        <dbReference type="Proteomes" id="UP000798808"/>
    </source>
</evidence>
<dbReference type="InterPro" id="IPR019734">
    <property type="entry name" value="TPR_rpt"/>
</dbReference>
<reference evidence="7 8" key="1">
    <citation type="submission" date="2019-02" db="EMBL/GenBank/DDBJ databases">
        <authorList>
            <person name="Goldberg S.R."/>
            <person name="Haltli B.A."/>
            <person name="Correa H."/>
            <person name="Russell K.G."/>
        </authorList>
    </citation>
    <scope>NUCLEOTIDE SEQUENCE [LARGE SCALE GENOMIC DNA]</scope>
    <source>
        <strain evidence="7 8">JCM 16186</strain>
    </source>
</reference>
<feature type="repeat" description="TPR" evidence="3">
    <location>
        <begin position="158"/>
        <end position="191"/>
    </location>
</feature>
<dbReference type="SMART" id="SM00028">
    <property type="entry name" value="TPR"/>
    <property type="match status" value="10"/>
</dbReference>
<evidence type="ECO:0000313" key="7">
    <source>
        <dbReference type="EMBL" id="MTI25046.1"/>
    </source>
</evidence>
<dbReference type="PROSITE" id="PS50005">
    <property type="entry name" value="TPR"/>
    <property type="match status" value="5"/>
</dbReference>
<feature type="repeat" description="TPR" evidence="3">
    <location>
        <begin position="116"/>
        <end position="149"/>
    </location>
</feature>
<evidence type="ECO:0000256" key="4">
    <source>
        <dbReference type="SAM" id="Phobius"/>
    </source>
</evidence>
<dbReference type="PANTHER" id="PTHR45641:SF19">
    <property type="entry name" value="NEPHROCYSTIN-3"/>
    <property type="match status" value="1"/>
</dbReference>
<keyword evidence="5" id="KW-0732">Signal</keyword>
<evidence type="ECO:0000256" key="2">
    <source>
        <dbReference type="ARBA" id="ARBA00022803"/>
    </source>
</evidence>
<dbReference type="RefSeq" id="WP_155171082.1">
    <property type="nucleotide sequence ID" value="NZ_BAAAFL010000043.1"/>
</dbReference>
<evidence type="ECO:0000256" key="1">
    <source>
        <dbReference type="ARBA" id="ARBA00022737"/>
    </source>
</evidence>
<feature type="domain" description="CHAT" evidence="6">
    <location>
        <begin position="717"/>
        <end position="1010"/>
    </location>
</feature>
<feature type="signal peptide" evidence="5">
    <location>
        <begin position="1"/>
        <end position="25"/>
    </location>
</feature>
<protein>
    <submittedName>
        <fullName evidence="7">Tetratricopeptide repeat protein</fullName>
    </submittedName>
</protein>
<dbReference type="PANTHER" id="PTHR45641">
    <property type="entry name" value="TETRATRICOPEPTIDE REPEAT PROTEIN (AFU_ORTHOLOGUE AFUA_6G03870)"/>
    <property type="match status" value="1"/>
</dbReference>
<dbReference type="SUPFAM" id="SSF48452">
    <property type="entry name" value="TPR-like"/>
    <property type="match status" value="2"/>
</dbReference>
<evidence type="ECO:0000259" key="6">
    <source>
        <dbReference type="Pfam" id="PF12770"/>
    </source>
</evidence>
<keyword evidence="8" id="KW-1185">Reference proteome</keyword>
<evidence type="ECO:0000256" key="3">
    <source>
        <dbReference type="PROSITE-ProRule" id="PRU00339"/>
    </source>
</evidence>
<feature type="transmembrane region" description="Helical" evidence="4">
    <location>
        <begin position="1020"/>
        <end position="1043"/>
    </location>
</feature>
<feature type="repeat" description="TPR" evidence="3">
    <location>
        <begin position="200"/>
        <end position="233"/>
    </location>
</feature>
<gene>
    <name evidence="7" type="ORF">E1163_08850</name>
</gene>
<keyword evidence="1" id="KW-0677">Repeat</keyword>
<dbReference type="Pfam" id="PF13424">
    <property type="entry name" value="TPR_12"/>
    <property type="match status" value="3"/>
</dbReference>
<keyword evidence="4" id="KW-0472">Membrane</keyword>